<proteinExistence type="predicted"/>
<dbReference type="RefSeq" id="WP_041379179.1">
    <property type="nucleotide sequence ID" value="NZ_CP059319.1"/>
</dbReference>
<evidence type="ECO:0000259" key="2">
    <source>
        <dbReference type="Pfam" id="PF12172"/>
    </source>
</evidence>
<feature type="domain" description="ChsH2 rubredoxin-like zinc ribbon" evidence="2">
    <location>
        <begin position="19"/>
        <end position="54"/>
    </location>
</feature>
<dbReference type="InterPro" id="IPR022002">
    <property type="entry name" value="ChsH2_Znr"/>
</dbReference>
<dbReference type="InterPro" id="IPR002878">
    <property type="entry name" value="ChsH2_C"/>
</dbReference>
<gene>
    <name evidence="3" type="ORF">HRJ34_24155</name>
</gene>
<organism evidence="3 4">
    <name type="scientific">Rhizorhabdus wittichii</name>
    <dbReference type="NCBI Taxonomy" id="160791"/>
    <lineage>
        <taxon>Bacteria</taxon>
        <taxon>Pseudomonadati</taxon>
        <taxon>Pseudomonadota</taxon>
        <taxon>Alphaproteobacteria</taxon>
        <taxon>Sphingomonadales</taxon>
        <taxon>Sphingomonadaceae</taxon>
        <taxon>Rhizorhabdus</taxon>
    </lineage>
</organism>
<dbReference type="EMBL" id="CP059319">
    <property type="protein sequence ID" value="QTH21375.1"/>
    <property type="molecule type" value="Genomic_DNA"/>
</dbReference>
<feature type="domain" description="ChsH2 C-terminal OB-fold" evidence="1">
    <location>
        <begin position="56"/>
        <end position="125"/>
    </location>
</feature>
<dbReference type="Gene3D" id="6.10.30.10">
    <property type="match status" value="1"/>
</dbReference>
<evidence type="ECO:0000259" key="1">
    <source>
        <dbReference type="Pfam" id="PF01796"/>
    </source>
</evidence>
<dbReference type="PANTHER" id="PTHR34075:SF5">
    <property type="entry name" value="BLR3430 PROTEIN"/>
    <property type="match status" value="1"/>
</dbReference>
<evidence type="ECO:0000313" key="3">
    <source>
        <dbReference type="EMBL" id="QTH21375.1"/>
    </source>
</evidence>
<accession>A0A975HDF9</accession>
<sequence>MIQGIPLPATDDPLDAEFWARAREGRLVVQGCGQCGARRFPPRPMCPHCQSEEVRWDEDPGGGHIWSFATPRPPLLPAFEALLPYVVIVGALDSDPAIRIAGMLDGDLPDGDAIAIGRPIHLVFKAVGDDCALPFWRLGPKATSRPSGRPREIPT</sequence>
<reference evidence="3" key="2">
    <citation type="submission" date="2021-04" db="EMBL/GenBank/DDBJ databases">
        <title>Isolation and genomic analysis of the ibuprofen-degrading bacterium Sphingomonas strain MPO218.</title>
        <authorList>
            <person name="Aulestia M."/>
            <person name="Flores A."/>
            <person name="Mangas E.L."/>
            <person name="Perez-Pulido A.J."/>
            <person name="Santero E."/>
            <person name="Camacho E.M."/>
        </authorList>
    </citation>
    <scope>NUCLEOTIDE SEQUENCE</scope>
    <source>
        <strain evidence="3">MPO218</strain>
    </source>
</reference>
<dbReference type="Pfam" id="PF01796">
    <property type="entry name" value="OB_ChsH2_C"/>
    <property type="match status" value="1"/>
</dbReference>
<dbReference type="Proteomes" id="UP000664914">
    <property type="component" value="Chromosome"/>
</dbReference>
<name>A0A975HDF9_9SPHN</name>
<evidence type="ECO:0000313" key="4">
    <source>
        <dbReference type="Proteomes" id="UP000664914"/>
    </source>
</evidence>
<dbReference type="InterPro" id="IPR052513">
    <property type="entry name" value="Thioester_dehydratase-like"/>
</dbReference>
<reference evidence="3" key="1">
    <citation type="submission" date="2020-07" db="EMBL/GenBank/DDBJ databases">
        <authorList>
            <person name="Camacho E."/>
        </authorList>
    </citation>
    <scope>NUCLEOTIDE SEQUENCE</scope>
    <source>
        <strain evidence="3">MPO218</strain>
    </source>
</reference>
<dbReference type="Pfam" id="PF12172">
    <property type="entry name" value="zf-ChsH2"/>
    <property type="match status" value="1"/>
</dbReference>
<dbReference type="InterPro" id="IPR012340">
    <property type="entry name" value="NA-bd_OB-fold"/>
</dbReference>
<dbReference type="PANTHER" id="PTHR34075">
    <property type="entry name" value="BLR3430 PROTEIN"/>
    <property type="match status" value="1"/>
</dbReference>
<dbReference type="AlphaFoldDB" id="A0A975HDF9"/>
<protein>
    <submittedName>
        <fullName evidence="3">OB-fold domain-containing protein</fullName>
    </submittedName>
</protein>
<dbReference type="SUPFAM" id="SSF50249">
    <property type="entry name" value="Nucleic acid-binding proteins"/>
    <property type="match status" value="1"/>
</dbReference>